<evidence type="ECO:0000259" key="2">
    <source>
        <dbReference type="Pfam" id="PF22585"/>
    </source>
</evidence>
<dbReference type="Pfam" id="PF22585">
    <property type="entry name" value="Sialidase-like_CBM"/>
    <property type="match status" value="1"/>
</dbReference>
<dbReference type="SUPFAM" id="SSF50939">
    <property type="entry name" value="Sialidases"/>
    <property type="match status" value="1"/>
</dbReference>
<dbReference type="AlphaFoldDB" id="A0AA42C7Q1"/>
<accession>A0AA42C7Q1</accession>
<sequence>MRRISMAILLLLAVWMVSAQDTVRYTGSTLNNSDYHHGQLSPVIGVHNIQVLRASREHPEMADVYGWTYNHGPNIAYWNNTFFIQYLSNPVSEHEAPGQVYLSTSKNGYDWEQPIVLFPPYKVPDGTVKEGVEGVAKNNFSVLHQRVGFYVAPNGKLLTMGYYGICITHEDSPNDGKGIGRAVREIYADGSLGPIHFIRYNKGWNEKNTDYPFYQSSTDKAFVAACDAMLAEPLMMQQWVEEADRDDPLIPLKEQYKAFSYYHLNDGRVVGLWKHALTSISNDGGKTWEYTATRAPGFVTKAAKIWGQKMSDGKFATVYNPSQFRWPLAISLSDDGLEYTNLHLINGEISTMRYGGQFKSYGPQYMRGILEGNGTPPDGKMWLTYSMNKEDIWVSSVPAPALTEATKHAADVFDKMKNGKELDTWNIFSPAWAPVKIEEDQQGKKALVLRDKDPFDYAVAEKVIPASKKLAVEFVINLAQNDHGLLHVELLDAKGNAAIRLMFNNESNFMNKDGYGENRNMVYEPNRDYEVKVMVDVDRNFYEVFVDGERKSGRLCHQKVESVSRIMFRTGERRYYPTIDSPRMQWFDVENSGAIDQEAVYSIKSFKTYETK</sequence>
<feature type="chain" id="PRO_5041393963" evidence="1">
    <location>
        <begin position="20"/>
        <end position="612"/>
    </location>
</feature>
<evidence type="ECO:0000256" key="1">
    <source>
        <dbReference type="SAM" id="SignalP"/>
    </source>
</evidence>
<dbReference type="RefSeq" id="WP_282590441.1">
    <property type="nucleotide sequence ID" value="NZ_JAPAAF010000003.1"/>
</dbReference>
<feature type="domain" description="BT-1020-like structural beta-sandwich" evidence="2">
    <location>
        <begin position="425"/>
        <end position="583"/>
    </location>
</feature>
<dbReference type="InterPro" id="IPR056425">
    <property type="entry name" value="Beta-prop_BT_1020"/>
</dbReference>
<protein>
    <submittedName>
        <fullName evidence="4">Exo-alpha-sialidase</fullName>
    </submittedName>
</protein>
<keyword evidence="1" id="KW-0732">Signal</keyword>
<comment type="caution">
    <text evidence="4">The sequence shown here is derived from an EMBL/GenBank/DDBJ whole genome shotgun (WGS) entry which is preliminary data.</text>
</comment>
<reference evidence="4" key="1">
    <citation type="submission" date="2022-10" db="EMBL/GenBank/DDBJ databases">
        <title>Gaoshiqiia sediminis gen. nov., sp. nov., isolated from coastal sediment.</title>
        <authorList>
            <person name="Yu W.X."/>
            <person name="Mu D.S."/>
            <person name="Du J.Z."/>
            <person name="Liang Y.Q."/>
        </authorList>
    </citation>
    <scope>NUCLEOTIDE SEQUENCE</scope>
    <source>
        <strain evidence="4">A06</strain>
    </source>
</reference>
<evidence type="ECO:0000313" key="4">
    <source>
        <dbReference type="EMBL" id="MCW0481831.1"/>
    </source>
</evidence>
<evidence type="ECO:0000313" key="5">
    <source>
        <dbReference type="Proteomes" id="UP001163821"/>
    </source>
</evidence>
<evidence type="ECO:0000259" key="3">
    <source>
        <dbReference type="Pfam" id="PF24067"/>
    </source>
</evidence>
<name>A0AA42C7Q1_9BACT</name>
<feature type="signal peptide" evidence="1">
    <location>
        <begin position="1"/>
        <end position="19"/>
    </location>
</feature>
<keyword evidence="5" id="KW-1185">Reference proteome</keyword>
<dbReference type="CDD" id="cd15482">
    <property type="entry name" value="Sialidase_non-viral"/>
    <property type="match status" value="1"/>
</dbReference>
<proteinExistence type="predicted"/>
<dbReference type="EMBL" id="JAPAAF010000003">
    <property type="protein sequence ID" value="MCW0481831.1"/>
    <property type="molecule type" value="Genomic_DNA"/>
</dbReference>
<feature type="domain" description="BT-1020-like N-terminal beta-propeller" evidence="3">
    <location>
        <begin position="21"/>
        <end position="256"/>
    </location>
</feature>
<dbReference type="Pfam" id="PF24067">
    <property type="entry name" value="Beta-prop_BT_1020"/>
    <property type="match status" value="1"/>
</dbReference>
<dbReference type="InterPro" id="IPR054490">
    <property type="entry name" value="BT_1020-like_b-sandwich_1"/>
</dbReference>
<dbReference type="InterPro" id="IPR036278">
    <property type="entry name" value="Sialidase_sf"/>
</dbReference>
<gene>
    <name evidence="4" type="ORF">N2K84_03755</name>
</gene>
<organism evidence="4 5">
    <name type="scientific">Gaoshiqia sediminis</name>
    <dbReference type="NCBI Taxonomy" id="2986998"/>
    <lineage>
        <taxon>Bacteria</taxon>
        <taxon>Pseudomonadati</taxon>
        <taxon>Bacteroidota</taxon>
        <taxon>Bacteroidia</taxon>
        <taxon>Marinilabiliales</taxon>
        <taxon>Prolixibacteraceae</taxon>
        <taxon>Gaoshiqia</taxon>
    </lineage>
</organism>
<dbReference type="Proteomes" id="UP001163821">
    <property type="component" value="Unassembled WGS sequence"/>
</dbReference>